<feature type="region of interest" description="Disordered" evidence="1">
    <location>
        <begin position="63"/>
        <end position="83"/>
    </location>
</feature>
<sequence>MKLTKQQSDRQYKFEVSVKIVERSVLSNDKLPELQFAIAEKIPCGVHPVDYLRQRLSEEIRRHASQASLDTKAPITTSGEIAA</sequence>
<organism evidence="2 3">
    <name type="scientific">Aquisphaera giovannonii</name>
    <dbReference type="NCBI Taxonomy" id="406548"/>
    <lineage>
        <taxon>Bacteria</taxon>
        <taxon>Pseudomonadati</taxon>
        <taxon>Planctomycetota</taxon>
        <taxon>Planctomycetia</taxon>
        <taxon>Isosphaerales</taxon>
        <taxon>Isosphaeraceae</taxon>
        <taxon>Aquisphaera</taxon>
    </lineage>
</organism>
<keyword evidence="3" id="KW-1185">Reference proteome</keyword>
<dbReference type="KEGG" id="agv:OJF2_51310"/>
<dbReference type="EMBL" id="CP042997">
    <property type="protein sequence ID" value="QEH36547.1"/>
    <property type="molecule type" value="Genomic_DNA"/>
</dbReference>
<gene>
    <name evidence="2" type="ORF">OJF2_51310</name>
</gene>
<evidence type="ECO:0000313" key="3">
    <source>
        <dbReference type="Proteomes" id="UP000324233"/>
    </source>
</evidence>
<evidence type="ECO:0000256" key="1">
    <source>
        <dbReference type="SAM" id="MobiDB-lite"/>
    </source>
</evidence>
<evidence type="ECO:0000313" key="2">
    <source>
        <dbReference type="EMBL" id="QEH36547.1"/>
    </source>
</evidence>
<reference evidence="2 3" key="1">
    <citation type="submission" date="2019-08" db="EMBL/GenBank/DDBJ databases">
        <title>Deep-cultivation of Planctomycetes and their phenomic and genomic characterization uncovers novel biology.</title>
        <authorList>
            <person name="Wiegand S."/>
            <person name="Jogler M."/>
            <person name="Boedeker C."/>
            <person name="Pinto D."/>
            <person name="Vollmers J."/>
            <person name="Rivas-Marin E."/>
            <person name="Kohn T."/>
            <person name="Peeters S.H."/>
            <person name="Heuer A."/>
            <person name="Rast P."/>
            <person name="Oberbeckmann S."/>
            <person name="Bunk B."/>
            <person name="Jeske O."/>
            <person name="Meyerdierks A."/>
            <person name="Storesund J.E."/>
            <person name="Kallscheuer N."/>
            <person name="Luecker S."/>
            <person name="Lage O.M."/>
            <person name="Pohl T."/>
            <person name="Merkel B.J."/>
            <person name="Hornburger P."/>
            <person name="Mueller R.-W."/>
            <person name="Bruemmer F."/>
            <person name="Labrenz M."/>
            <person name="Spormann A.M."/>
            <person name="Op den Camp H."/>
            <person name="Overmann J."/>
            <person name="Amann R."/>
            <person name="Jetten M.S.M."/>
            <person name="Mascher T."/>
            <person name="Medema M.H."/>
            <person name="Devos D.P."/>
            <person name="Kaster A.-K."/>
            <person name="Ovreas L."/>
            <person name="Rohde M."/>
            <person name="Galperin M.Y."/>
            <person name="Jogler C."/>
        </authorList>
    </citation>
    <scope>NUCLEOTIDE SEQUENCE [LARGE SCALE GENOMIC DNA]</scope>
    <source>
        <strain evidence="2 3">OJF2</strain>
    </source>
</reference>
<name>A0A5B9W864_9BACT</name>
<feature type="compositionally biased region" description="Polar residues" evidence="1">
    <location>
        <begin position="65"/>
        <end position="83"/>
    </location>
</feature>
<proteinExistence type="predicted"/>
<dbReference type="RefSeq" id="WP_148596216.1">
    <property type="nucleotide sequence ID" value="NZ_CP042997.1"/>
</dbReference>
<protein>
    <submittedName>
        <fullName evidence="2">Uncharacterized protein</fullName>
    </submittedName>
</protein>
<dbReference type="Proteomes" id="UP000324233">
    <property type="component" value="Chromosome"/>
</dbReference>
<dbReference type="AlphaFoldDB" id="A0A5B9W864"/>
<accession>A0A5B9W864</accession>